<reference evidence="1 2" key="1">
    <citation type="submission" date="2024-11" db="EMBL/GenBank/DDBJ databases">
        <title>A near-complete genome assembly of Cinchona calisaya.</title>
        <authorList>
            <person name="Lian D.C."/>
            <person name="Zhao X.W."/>
            <person name="Wei L."/>
        </authorList>
    </citation>
    <scope>NUCLEOTIDE SEQUENCE [LARGE SCALE GENOMIC DNA]</scope>
    <source>
        <tissue evidence="1">Nenye</tissue>
    </source>
</reference>
<organism evidence="1 2">
    <name type="scientific">Cinchona calisaya</name>
    <dbReference type="NCBI Taxonomy" id="153742"/>
    <lineage>
        <taxon>Eukaryota</taxon>
        <taxon>Viridiplantae</taxon>
        <taxon>Streptophyta</taxon>
        <taxon>Embryophyta</taxon>
        <taxon>Tracheophyta</taxon>
        <taxon>Spermatophyta</taxon>
        <taxon>Magnoliopsida</taxon>
        <taxon>eudicotyledons</taxon>
        <taxon>Gunneridae</taxon>
        <taxon>Pentapetalae</taxon>
        <taxon>asterids</taxon>
        <taxon>lamiids</taxon>
        <taxon>Gentianales</taxon>
        <taxon>Rubiaceae</taxon>
        <taxon>Cinchonoideae</taxon>
        <taxon>Cinchoneae</taxon>
        <taxon>Cinchona</taxon>
    </lineage>
</organism>
<comment type="caution">
    <text evidence="1">The sequence shown here is derived from an EMBL/GenBank/DDBJ whole genome shotgun (WGS) entry which is preliminary data.</text>
</comment>
<evidence type="ECO:0000313" key="2">
    <source>
        <dbReference type="Proteomes" id="UP001630127"/>
    </source>
</evidence>
<protein>
    <submittedName>
        <fullName evidence="1">Uncharacterized protein</fullName>
    </submittedName>
</protein>
<dbReference type="AlphaFoldDB" id="A0ABD3B4M0"/>
<dbReference type="EMBL" id="JBJUIK010000001">
    <property type="protein sequence ID" value="KAL3538346.1"/>
    <property type="molecule type" value="Genomic_DNA"/>
</dbReference>
<name>A0ABD3B4M0_9GENT</name>
<accession>A0ABD3B4M0</accession>
<sequence>MGYFSRWGGSGAKIAEKETGGRVLSLSEQSVDKGLDHNYRDIVDNNIFQIPDEVGGLRGSNGVNLERDKNVSLKGPINQPLSSVVIRGIVDSNVFKGKDMVIDTNLSEGLASLGPTNYGPC</sequence>
<evidence type="ECO:0000313" key="1">
    <source>
        <dbReference type="EMBL" id="KAL3538346.1"/>
    </source>
</evidence>
<keyword evidence="2" id="KW-1185">Reference proteome</keyword>
<dbReference type="Proteomes" id="UP001630127">
    <property type="component" value="Unassembled WGS sequence"/>
</dbReference>
<gene>
    <name evidence="1" type="ORF">ACH5RR_001712</name>
</gene>
<proteinExistence type="predicted"/>